<dbReference type="EMBL" id="JBBPBF010000002">
    <property type="protein sequence ID" value="KAK7614939.1"/>
    <property type="molecule type" value="Genomic_DNA"/>
</dbReference>
<organism evidence="2 3">
    <name type="scientific">Phyllosticta paracitricarpa</name>
    <dbReference type="NCBI Taxonomy" id="2016321"/>
    <lineage>
        <taxon>Eukaryota</taxon>
        <taxon>Fungi</taxon>
        <taxon>Dikarya</taxon>
        <taxon>Ascomycota</taxon>
        <taxon>Pezizomycotina</taxon>
        <taxon>Dothideomycetes</taxon>
        <taxon>Dothideomycetes incertae sedis</taxon>
        <taxon>Botryosphaeriales</taxon>
        <taxon>Phyllostictaceae</taxon>
        <taxon>Phyllosticta</taxon>
    </lineage>
</organism>
<evidence type="ECO:0000256" key="1">
    <source>
        <dbReference type="SAM" id="Phobius"/>
    </source>
</evidence>
<accession>A0ABR1NJC2</accession>
<reference evidence="2 3" key="1">
    <citation type="submission" date="2024-04" db="EMBL/GenBank/DDBJ databases">
        <title>Phyllosticta paracitricarpa is synonymous to the EU quarantine fungus P. citricarpa based on phylogenomic analyses.</title>
        <authorList>
            <consortium name="Lawrence Berkeley National Laboratory"/>
            <person name="Van ingen-buijs V.A."/>
            <person name="Van westerhoven A.C."/>
            <person name="Haridas S."/>
            <person name="Skiadas P."/>
            <person name="Martin F."/>
            <person name="Groenewald J.Z."/>
            <person name="Crous P.W."/>
            <person name="Seidl M.F."/>
        </authorList>
    </citation>
    <scope>NUCLEOTIDE SEQUENCE [LARGE SCALE GENOMIC DNA]</scope>
    <source>
        <strain evidence="2 3">CBS 141358</strain>
    </source>
</reference>
<keyword evidence="1" id="KW-0812">Transmembrane</keyword>
<proteinExistence type="predicted"/>
<name>A0ABR1NJC2_9PEZI</name>
<keyword evidence="1" id="KW-0472">Membrane</keyword>
<feature type="transmembrane region" description="Helical" evidence="1">
    <location>
        <begin position="39"/>
        <end position="61"/>
    </location>
</feature>
<keyword evidence="1" id="KW-1133">Transmembrane helix</keyword>
<dbReference type="Proteomes" id="UP001367316">
    <property type="component" value="Unassembled WGS sequence"/>
</dbReference>
<gene>
    <name evidence="2" type="ORF">JOL62DRAFT_133261</name>
</gene>
<keyword evidence="3" id="KW-1185">Reference proteome</keyword>
<protein>
    <submittedName>
        <fullName evidence="2">Uncharacterized protein</fullName>
    </submittedName>
</protein>
<comment type="caution">
    <text evidence="2">The sequence shown here is derived from an EMBL/GenBank/DDBJ whole genome shotgun (WGS) entry which is preliminary data.</text>
</comment>
<evidence type="ECO:0000313" key="3">
    <source>
        <dbReference type="Proteomes" id="UP001367316"/>
    </source>
</evidence>
<sequence length="132" mass="14777">MMGRYRQVRGAFSGGVFFFFSLLSPTAKRQDGMVWDGFWFGLLGCLVFSLHAILFLCDLLFLDGMIGRVRWVGDYIHSNFSLLLPFWLHSAGEVFRSKGVSGNSSLRWVHHLPPATSRILSPVLVVEAGPTV</sequence>
<evidence type="ECO:0000313" key="2">
    <source>
        <dbReference type="EMBL" id="KAK7614939.1"/>
    </source>
</evidence>